<organism evidence="1 2">
    <name type="scientific">Candidatus Pseudobacter hemicellulosilyticus</name>
    <dbReference type="NCBI Taxonomy" id="3121375"/>
    <lineage>
        <taxon>Bacteria</taxon>
        <taxon>Pseudomonadati</taxon>
        <taxon>Bacteroidota</taxon>
        <taxon>Chitinophagia</taxon>
        <taxon>Chitinophagales</taxon>
        <taxon>Chitinophagaceae</taxon>
        <taxon>Pseudobacter</taxon>
    </lineage>
</organism>
<gene>
    <name evidence="1" type="ORF">P0Y53_00475</name>
</gene>
<evidence type="ECO:0000313" key="1">
    <source>
        <dbReference type="EMBL" id="WEK35959.1"/>
    </source>
</evidence>
<evidence type="ECO:0000313" key="2">
    <source>
        <dbReference type="Proteomes" id="UP001220610"/>
    </source>
</evidence>
<proteinExistence type="predicted"/>
<reference evidence="1" key="1">
    <citation type="submission" date="2023-03" db="EMBL/GenBank/DDBJ databases">
        <title>Andean soil-derived lignocellulolytic bacterial consortium as a source of novel taxa and putative plastic-active enzymes.</title>
        <authorList>
            <person name="Diaz-Garcia L."/>
            <person name="Chuvochina M."/>
            <person name="Feuerriegel G."/>
            <person name="Bunk B."/>
            <person name="Sproer C."/>
            <person name="Streit W.R."/>
            <person name="Rodriguez L.M."/>
            <person name="Overmann J."/>
            <person name="Jimenez D.J."/>
        </authorList>
    </citation>
    <scope>NUCLEOTIDE SEQUENCE</scope>
    <source>
        <strain evidence="1">MAG 7</strain>
    </source>
</reference>
<protein>
    <submittedName>
        <fullName evidence="1">Uncharacterized protein</fullName>
    </submittedName>
</protein>
<sequence>MKILSGSNSLYYSKQFTCDKEKFKQHKFGHWAFLAAQAGAVPLKMTFAFEQFSMESTTVEVAPSEIDNQIFIIDAKTSLKEGMP</sequence>
<name>A0AAJ6BHJ4_9BACT</name>
<dbReference type="Proteomes" id="UP001220610">
    <property type="component" value="Chromosome"/>
</dbReference>
<dbReference type="AlphaFoldDB" id="A0AAJ6BHJ4"/>
<dbReference type="EMBL" id="CP119311">
    <property type="protein sequence ID" value="WEK35959.1"/>
    <property type="molecule type" value="Genomic_DNA"/>
</dbReference>
<accession>A0AAJ6BHJ4</accession>